<accession>A0AAW0QJA6</accession>
<organism evidence="1 2">
    <name type="scientific">Apiospora kogelbergensis</name>
    <dbReference type="NCBI Taxonomy" id="1337665"/>
    <lineage>
        <taxon>Eukaryota</taxon>
        <taxon>Fungi</taxon>
        <taxon>Dikarya</taxon>
        <taxon>Ascomycota</taxon>
        <taxon>Pezizomycotina</taxon>
        <taxon>Sordariomycetes</taxon>
        <taxon>Xylariomycetidae</taxon>
        <taxon>Amphisphaeriales</taxon>
        <taxon>Apiosporaceae</taxon>
        <taxon>Apiospora</taxon>
    </lineage>
</organism>
<evidence type="ECO:0000313" key="1">
    <source>
        <dbReference type="EMBL" id="KAK8105607.1"/>
    </source>
</evidence>
<comment type="caution">
    <text evidence="1">The sequence shown here is derived from an EMBL/GenBank/DDBJ whole genome shotgun (WGS) entry which is preliminary data.</text>
</comment>
<name>A0AAW0QJA6_9PEZI</name>
<dbReference type="AlphaFoldDB" id="A0AAW0QJA6"/>
<sequence>MDVDDPFAVREAAVLMGDDESFFRRERGYIIEGLEPAAYWGIFHTCVKEDWLLAQHEFDPPEAGDSPVVDREVMDWDHPWVQEDLKKIPGFKRVINHAGVKQEGWIGREEPWYGWTEIGHGQVVVIMGHDKTTTIPGGW</sequence>
<reference evidence="1 2" key="1">
    <citation type="submission" date="2023-01" db="EMBL/GenBank/DDBJ databases">
        <title>Analysis of 21 Apiospora genomes using comparative genomics revels a genus with tremendous synthesis potential of carbohydrate active enzymes and secondary metabolites.</title>
        <authorList>
            <person name="Sorensen T."/>
        </authorList>
    </citation>
    <scope>NUCLEOTIDE SEQUENCE [LARGE SCALE GENOMIC DNA]</scope>
    <source>
        <strain evidence="1 2">CBS 117206</strain>
    </source>
</reference>
<dbReference type="EMBL" id="JAQQWP010000008">
    <property type="protein sequence ID" value="KAK8105607.1"/>
    <property type="molecule type" value="Genomic_DNA"/>
</dbReference>
<gene>
    <name evidence="1" type="ORF">PG999_008966</name>
</gene>
<proteinExistence type="predicted"/>
<keyword evidence="2" id="KW-1185">Reference proteome</keyword>
<evidence type="ECO:0000313" key="2">
    <source>
        <dbReference type="Proteomes" id="UP001392437"/>
    </source>
</evidence>
<dbReference type="Proteomes" id="UP001392437">
    <property type="component" value="Unassembled WGS sequence"/>
</dbReference>
<protein>
    <submittedName>
        <fullName evidence="1">Uncharacterized protein</fullName>
    </submittedName>
</protein>